<organism evidence="18 19">
    <name type="scientific">Virgibacillus profundi</name>
    <dbReference type="NCBI Taxonomy" id="2024555"/>
    <lineage>
        <taxon>Bacteria</taxon>
        <taxon>Bacillati</taxon>
        <taxon>Bacillota</taxon>
        <taxon>Bacilli</taxon>
        <taxon>Bacillales</taxon>
        <taxon>Bacillaceae</taxon>
        <taxon>Virgibacillus</taxon>
    </lineage>
</organism>
<comment type="pathway">
    <text evidence="2 14">Amino-acid biosynthesis; L-valine biosynthesis; L-valine from pyruvate: step 1/4.</text>
</comment>
<feature type="domain" description="Thiamine pyrophosphate enzyme TPP-binding" evidence="16">
    <location>
        <begin position="399"/>
        <end position="547"/>
    </location>
</feature>
<feature type="domain" description="Thiamine pyrophosphate enzyme N-terminal TPP-binding" evidence="17">
    <location>
        <begin position="17"/>
        <end position="133"/>
    </location>
</feature>
<keyword evidence="10 14" id="KW-0460">Magnesium</keyword>
<protein>
    <recommendedName>
        <fullName evidence="4 14">Acetolactate synthase</fullName>
        <ecNumber evidence="4 14">2.2.1.6</ecNumber>
    </recommendedName>
</protein>
<name>A0A2A2IHQ1_9BACI</name>
<evidence type="ECO:0000256" key="7">
    <source>
        <dbReference type="ARBA" id="ARBA00022679"/>
    </source>
</evidence>
<comment type="pathway">
    <text evidence="1 14">Amino-acid biosynthesis; L-isoleucine biosynthesis; L-isoleucine from 2-oxobutanoate: step 1/4.</text>
</comment>
<evidence type="ECO:0000256" key="10">
    <source>
        <dbReference type="ARBA" id="ARBA00022842"/>
    </source>
</evidence>
<keyword evidence="7 14" id="KW-0808">Transferase</keyword>
<dbReference type="InterPro" id="IPR029035">
    <property type="entry name" value="DHS-like_NAD/FAD-binding_dom"/>
</dbReference>
<dbReference type="UniPathway" id="UPA00047">
    <property type="reaction ID" value="UER00055"/>
</dbReference>
<dbReference type="AlphaFoldDB" id="A0A2A2IHQ1"/>
<keyword evidence="9" id="KW-0274">FAD</keyword>
<evidence type="ECO:0000313" key="18">
    <source>
        <dbReference type="EMBL" id="PAV30898.1"/>
    </source>
</evidence>
<dbReference type="InterPro" id="IPR039368">
    <property type="entry name" value="AHAS_TPP"/>
</dbReference>
<comment type="catalytic activity">
    <reaction evidence="13 14">
        <text>2 pyruvate + H(+) = (2S)-2-acetolactate + CO2</text>
        <dbReference type="Rhea" id="RHEA:25249"/>
        <dbReference type="ChEBI" id="CHEBI:15361"/>
        <dbReference type="ChEBI" id="CHEBI:15378"/>
        <dbReference type="ChEBI" id="CHEBI:16526"/>
        <dbReference type="ChEBI" id="CHEBI:58476"/>
        <dbReference type="EC" id="2.2.1.6"/>
    </reaction>
</comment>
<reference evidence="18 19" key="1">
    <citation type="submission" date="2017-08" db="EMBL/GenBank/DDBJ databases">
        <title>Virgibacillus indicus sp. nov. and Virgibacillus profoundi sp. nov, two moderately halophilic bacteria isolated from marine sediment by using the Microfluidic Streak Plate.</title>
        <authorList>
            <person name="Xu B."/>
            <person name="Hu B."/>
            <person name="Wang J."/>
            <person name="Zhu Y."/>
            <person name="Huang L."/>
            <person name="Du W."/>
            <person name="Huang Y."/>
        </authorList>
    </citation>
    <scope>NUCLEOTIDE SEQUENCE [LARGE SCALE GENOMIC DNA]</scope>
    <source>
        <strain evidence="18 19">IO3-P3-H5</strain>
    </source>
</reference>
<dbReference type="GO" id="GO:0005948">
    <property type="term" value="C:acetolactate synthase complex"/>
    <property type="evidence" value="ECO:0007669"/>
    <property type="project" value="TreeGrafter"/>
</dbReference>
<dbReference type="InterPro" id="IPR012846">
    <property type="entry name" value="Acetolactate_synth_lsu"/>
</dbReference>
<keyword evidence="11 14" id="KW-0786">Thiamine pyrophosphate</keyword>
<evidence type="ECO:0000256" key="1">
    <source>
        <dbReference type="ARBA" id="ARBA00004974"/>
    </source>
</evidence>
<evidence type="ECO:0000259" key="15">
    <source>
        <dbReference type="Pfam" id="PF00205"/>
    </source>
</evidence>
<evidence type="ECO:0000256" key="12">
    <source>
        <dbReference type="ARBA" id="ARBA00023304"/>
    </source>
</evidence>
<gene>
    <name evidence="18" type="primary">ilvB</name>
    <name evidence="18" type="ORF">CIL05_04060</name>
</gene>
<accession>A0A2A2IHQ1</accession>
<dbReference type="InterPro" id="IPR045229">
    <property type="entry name" value="TPP_enz"/>
</dbReference>
<dbReference type="CDD" id="cd07035">
    <property type="entry name" value="TPP_PYR_POX_like"/>
    <property type="match status" value="1"/>
</dbReference>
<dbReference type="GO" id="GO:0030976">
    <property type="term" value="F:thiamine pyrophosphate binding"/>
    <property type="evidence" value="ECO:0007669"/>
    <property type="project" value="UniProtKB-UniRule"/>
</dbReference>
<dbReference type="FunFam" id="3.40.50.1220:FF:000008">
    <property type="entry name" value="Acetolactate synthase"/>
    <property type="match status" value="1"/>
</dbReference>
<dbReference type="GO" id="GO:0009099">
    <property type="term" value="P:L-valine biosynthetic process"/>
    <property type="evidence" value="ECO:0007669"/>
    <property type="project" value="UniProtKB-UniPathway"/>
</dbReference>
<dbReference type="Gene3D" id="3.40.50.970">
    <property type="match status" value="2"/>
</dbReference>
<dbReference type="GO" id="GO:0000287">
    <property type="term" value="F:magnesium ion binding"/>
    <property type="evidence" value="ECO:0007669"/>
    <property type="project" value="UniProtKB-UniRule"/>
</dbReference>
<keyword evidence="8 14" id="KW-0479">Metal-binding</keyword>
<evidence type="ECO:0000256" key="4">
    <source>
        <dbReference type="ARBA" id="ARBA00013145"/>
    </source>
</evidence>
<dbReference type="PROSITE" id="PS00187">
    <property type="entry name" value="TPP_ENZYMES"/>
    <property type="match status" value="1"/>
</dbReference>
<comment type="similarity">
    <text evidence="3 14">Belongs to the TPP enzyme family.</text>
</comment>
<keyword evidence="12 14" id="KW-0100">Branched-chain amino acid biosynthesis</keyword>
<evidence type="ECO:0000256" key="2">
    <source>
        <dbReference type="ARBA" id="ARBA00005025"/>
    </source>
</evidence>
<evidence type="ECO:0000256" key="6">
    <source>
        <dbReference type="ARBA" id="ARBA00022630"/>
    </source>
</evidence>
<evidence type="ECO:0000256" key="8">
    <source>
        <dbReference type="ARBA" id="ARBA00022723"/>
    </source>
</evidence>
<keyword evidence="5 14" id="KW-0028">Amino-acid biosynthesis</keyword>
<dbReference type="PANTHER" id="PTHR18968">
    <property type="entry name" value="THIAMINE PYROPHOSPHATE ENZYMES"/>
    <property type="match status" value="1"/>
</dbReference>
<dbReference type="InterPro" id="IPR011766">
    <property type="entry name" value="TPP_enzyme_TPP-bd"/>
</dbReference>
<comment type="caution">
    <text evidence="18">The sequence shown here is derived from an EMBL/GenBank/DDBJ whole genome shotgun (WGS) entry which is preliminary data.</text>
</comment>
<dbReference type="CDD" id="cd02015">
    <property type="entry name" value="TPP_AHAS"/>
    <property type="match status" value="1"/>
</dbReference>
<dbReference type="Pfam" id="PF00205">
    <property type="entry name" value="TPP_enzyme_M"/>
    <property type="match status" value="1"/>
</dbReference>
<dbReference type="SUPFAM" id="SSF52518">
    <property type="entry name" value="Thiamin diphosphate-binding fold (THDP-binding)"/>
    <property type="match status" value="2"/>
</dbReference>
<dbReference type="PANTHER" id="PTHR18968:SF13">
    <property type="entry name" value="ACETOLACTATE SYNTHASE CATALYTIC SUBUNIT, MITOCHONDRIAL"/>
    <property type="match status" value="1"/>
</dbReference>
<evidence type="ECO:0000256" key="9">
    <source>
        <dbReference type="ARBA" id="ARBA00022827"/>
    </source>
</evidence>
<dbReference type="InterPro" id="IPR029061">
    <property type="entry name" value="THDP-binding"/>
</dbReference>
<feature type="domain" description="Thiamine pyrophosphate enzyme central" evidence="15">
    <location>
        <begin position="207"/>
        <end position="342"/>
    </location>
</feature>
<evidence type="ECO:0000259" key="17">
    <source>
        <dbReference type="Pfam" id="PF02776"/>
    </source>
</evidence>
<dbReference type="GO" id="GO:0003984">
    <property type="term" value="F:acetolactate synthase activity"/>
    <property type="evidence" value="ECO:0007669"/>
    <property type="project" value="UniProtKB-EC"/>
</dbReference>
<evidence type="ECO:0000256" key="11">
    <source>
        <dbReference type="ARBA" id="ARBA00023052"/>
    </source>
</evidence>
<dbReference type="GO" id="GO:0050660">
    <property type="term" value="F:flavin adenine dinucleotide binding"/>
    <property type="evidence" value="ECO:0007669"/>
    <property type="project" value="InterPro"/>
</dbReference>
<evidence type="ECO:0000256" key="13">
    <source>
        <dbReference type="ARBA" id="ARBA00048670"/>
    </source>
</evidence>
<evidence type="ECO:0000256" key="5">
    <source>
        <dbReference type="ARBA" id="ARBA00022605"/>
    </source>
</evidence>
<evidence type="ECO:0000256" key="3">
    <source>
        <dbReference type="ARBA" id="ARBA00007812"/>
    </source>
</evidence>
<dbReference type="OrthoDB" id="4494979at2"/>
<proteinExistence type="inferred from homology"/>
<dbReference type="FunFam" id="3.40.50.970:FF:000007">
    <property type="entry name" value="Acetolactate synthase"/>
    <property type="match status" value="1"/>
</dbReference>
<dbReference type="Pfam" id="PF02775">
    <property type="entry name" value="TPP_enzyme_C"/>
    <property type="match status" value="1"/>
</dbReference>
<dbReference type="NCBIfam" id="TIGR00118">
    <property type="entry name" value="acolac_lg"/>
    <property type="match status" value="1"/>
</dbReference>
<dbReference type="UniPathway" id="UPA00049">
    <property type="reaction ID" value="UER00059"/>
</dbReference>
<dbReference type="FunFam" id="3.40.50.970:FF:000016">
    <property type="entry name" value="Acetolactate synthase"/>
    <property type="match status" value="1"/>
</dbReference>
<dbReference type="EC" id="2.2.1.6" evidence="4 14"/>
<evidence type="ECO:0000259" key="16">
    <source>
        <dbReference type="Pfam" id="PF02775"/>
    </source>
</evidence>
<dbReference type="RefSeq" id="WP_095654229.1">
    <property type="nucleotide sequence ID" value="NZ_NPOA01000002.1"/>
</dbReference>
<comment type="cofactor">
    <cofactor evidence="14">
        <name>thiamine diphosphate</name>
        <dbReference type="ChEBI" id="CHEBI:58937"/>
    </cofactor>
    <text evidence="14">Binds 1 thiamine pyrophosphate per subunit.</text>
</comment>
<dbReference type="GO" id="GO:0009097">
    <property type="term" value="P:isoleucine biosynthetic process"/>
    <property type="evidence" value="ECO:0007669"/>
    <property type="project" value="UniProtKB-UniPathway"/>
</dbReference>
<evidence type="ECO:0000313" key="19">
    <source>
        <dbReference type="Proteomes" id="UP000218887"/>
    </source>
</evidence>
<evidence type="ECO:0000256" key="14">
    <source>
        <dbReference type="RuleBase" id="RU003591"/>
    </source>
</evidence>
<dbReference type="Proteomes" id="UP000218887">
    <property type="component" value="Unassembled WGS sequence"/>
</dbReference>
<keyword evidence="6" id="KW-0285">Flavoprotein</keyword>
<dbReference type="Pfam" id="PF02776">
    <property type="entry name" value="TPP_enzyme_N"/>
    <property type="match status" value="1"/>
</dbReference>
<keyword evidence="19" id="KW-1185">Reference proteome</keyword>
<dbReference type="InterPro" id="IPR012001">
    <property type="entry name" value="Thiamin_PyroP_enz_TPP-bd_dom"/>
</dbReference>
<dbReference type="Gene3D" id="3.40.50.1220">
    <property type="entry name" value="TPP-binding domain"/>
    <property type="match status" value="1"/>
</dbReference>
<dbReference type="EMBL" id="NPOA01000002">
    <property type="protein sequence ID" value="PAV30898.1"/>
    <property type="molecule type" value="Genomic_DNA"/>
</dbReference>
<dbReference type="InterPro" id="IPR000399">
    <property type="entry name" value="TPP-bd_CS"/>
</dbReference>
<dbReference type="SUPFAM" id="SSF52467">
    <property type="entry name" value="DHS-like NAD/FAD-binding domain"/>
    <property type="match status" value="1"/>
</dbReference>
<comment type="cofactor">
    <cofactor evidence="14">
        <name>Mg(2+)</name>
        <dbReference type="ChEBI" id="CHEBI:18420"/>
    </cofactor>
    <text evidence="14">Binds 1 Mg(2+) ion per subunit.</text>
</comment>
<sequence length="575" mass="62604">MKVKEKQAAFATDEKVNGADLFIKALVEENVDTVFGYPGGAVLPIYDALFRHEFPFEHILFRHEQGMIHAAEGYARVTGKPGVVIATSGPGATNLITGITDAMMDSLPLVVFTGQVSKSVIGTDAFQEADVMGITTPITKYNYQVQNIADLPATVSKAFHIATTGRPGPVLIDIPKNISQEMTAGDFDNKFTVPGYQPTMNPNPLQIRKLATALRNAKRPVLLAGAGVTIADGAHELKEFAEKYNIPVVNTLLGLGSFPGSNPLSLGMGGMHGTYAANMAMYEADLLINIGARFDDRLTGNTEHFAPNAKVAHIDIDPAEIGKIISTDIPVVADAKKALNALLSDENEQSNHNAWLEKLGANKKDYPLWYKHSEDKISPQWLIKQIHHASNGEAIVATDVGQHQMWAAQFYQFDKPHNWITSGGLGTMGFGLPAAVGAQIGRPDDTVVAILGDGGVQMTIQELAVLADKNLPVKVFIVNNEALGMVRQWQEKFHGERYSESLLTKNPDFVKLAEGFGVRGLKVEREEDVPELLEDIFSYDGPVVVDCRIDWKEKVFPMIAPGKGIHEMIGVEVEK</sequence>
<dbReference type="InterPro" id="IPR012000">
    <property type="entry name" value="Thiamin_PyroP_enz_cen_dom"/>
</dbReference>